<feature type="compositionally biased region" description="Basic and acidic residues" evidence="1">
    <location>
        <begin position="28"/>
        <end position="38"/>
    </location>
</feature>
<protein>
    <submittedName>
        <fullName evidence="3">SPOSA6832_01769-mRNA-1:cds</fullName>
    </submittedName>
</protein>
<name>A0A0D6EJV7_SPOSA</name>
<feature type="region of interest" description="Disordered" evidence="1">
    <location>
        <begin position="1346"/>
        <end position="1424"/>
    </location>
</feature>
<feature type="non-terminal residue" evidence="3">
    <location>
        <position position="1"/>
    </location>
</feature>
<proteinExistence type="predicted"/>
<feature type="compositionally biased region" description="Basic and acidic residues" evidence="1">
    <location>
        <begin position="1542"/>
        <end position="1557"/>
    </location>
</feature>
<feature type="domain" description="RDRP core" evidence="2">
    <location>
        <begin position="1029"/>
        <end position="1158"/>
    </location>
</feature>
<dbReference type="GO" id="GO:0003723">
    <property type="term" value="F:RNA binding"/>
    <property type="evidence" value="ECO:0007669"/>
    <property type="project" value="UniProtKB-KW"/>
</dbReference>
<evidence type="ECO:0000313" key="3">
    <source>
        <dbReference type="EMBL" id="CEQ40181.1"/>
    </source>
</evidence>
<dbReference type="Proteomes" id="UP000243876">
    <property type="component" value="Unassembled WGS sequence"/>
</dbReference>
<dbReference type="OrthoDB" id="6513042at2759"/>
<organism evidence="3 4">
    <name type="scientific">Sporidiobolus salmonicolor</name>
    <name type="common">Yeast-like fungus</name>
    <name type="synonym">Sporobolomyces salmonicolor</name>
    <dbReference type="NCBI Taxonomy" id="5005"/>
    <lineage>
        <taxon>Eukaryota</taxon>
        <taxon>Fungi</taxon>
        <taxon>Dikarya</taxon>
        <taxon>Basidiomycota</taxon>
        <taxon>Pucciniomycotina</taxon>
        <taxon>Microbotryomycetes</taxon>
        <taxon>Sporidiobolales</taxon>
        <taxon>Sporidiobolaceae</taxon>
        <taxon>Sporobolomyces</taxon>
    </lineage>
</organism>
<dbReference type="InterPro" id="IPR007855">
    <property type="entry name" value="RDRP"/>
</dbReference>
<dbReference type="PANTHER" id="PTHR23079">
    <property type="entry name" value="RNA-DEPENDENT RNA POLYMERASE"/>
    <property type="match status" value="1"/>
</dbReference>
<feature type="compositionally biased region" description="Basic and acidic residues" evidence="1">
    <location>
        <begin position="456"/>
        <end position="466"/>
    </location>
</feature>
<gene>
    <name evidence="3" type="primary">SPOSA6832_01769</name>
</gene>
<accession>A0A0D6EJV7</accession>
<dbReference type="GO" id="GO:0031380">
    <property type="term" value="C:nuclear RNA-directed RNA polymerase complex"/>
    <property type="evidence" value="ECO:0007669"/>
    <property type="project" value="TreeGrafter"/>
</dbReference>
<evidence type="ECO:0000259" key="2">
    <source>
        <dbReference type="Pfam" id="PF05183"/>
    </source>
</evidence>
<dbReference type="EMBL" id="CENE01000005">
    <property type="protein sequence ID" value="CEQ40181.1"/>
    <property type="molecule type" value="Genomic_DNA"/>
</dbReference>
<feature type="compositionally biased region" description="Low complexity" evidence="1">
    <location>
        <begin position="1388"/>
        <end position="1424"/>
    </location>
</feature>
<reference evidence="4" key="1">
    <citation type="submission" date="2015-02" db="EMBL/GenBank/DDBJ databases">
        <authorList>
            <person name="Gon?alves P."/>
        </authorList>
    </citation>
    <scope>NUCLEOTIDE SEQUENCE [LARGE SCALE GENOMIC DNA]</scope>
</reference>
<feature type="compositionally biased region" description="Polar residues" evidence="1">
    <location>
        <begin position="1507"/>
        <end position="1522"/>
    </location>
</feature>
<dbReference type="Pfam" id="PF05183">
    <property type="entry name" value="RdRP"/>
    <property type="match status" value="2"/>
</dbReference>
<sequence>MLPRAPSDSTPYVDVRSSLRTRRTTSGAREDEQEKVGRGAEGVSWSRYFREALQPETQAGALRRKYSTPWRMDRAQGSESATHGAASAGADPTFPSFFDPTAATPVHHGFAPMPLHLSPDTRLPFEPFLPEHIGSQTVKLSKPRRGYRVSSLFLGTFNEQTFDEFVIERNTKLVQGMLRISQGKTSGIALSGYGFQGHSAILLTFPAGSIAALYFGPTELVAGEDGQQRERVDLVIQTSYTPTFAAYCSGLANGEATGHIRVSAFDKEHHRLVPFLSRHFLLTLELPVSPPHAANTSSPLGSLEDLLASPSLTSNLNSLPSPVYLPELSVLRRCNYSAPALDALSIELASLSPALAFPLEWILRDGTLTPQELRDLVPEHVVPWETTASYGEDVAEDILYELRTQLVEDREARGARLRVGDALAGTRERGLDVAREAERARRKVVEERERVNLLEKEGEEEKREGGFKTQGTGRKGGLDGKVKRAHYWCRSVVVTPSGTIKFQGRLLDKVRPPQFHPPPSSRCALTLLLFANTQTNAVIRQHFDGVDHFLRVTFKDEDGLQLSSVGAGAAGEAMLHLIEGSMTKTLKKGLKLGGRTYEMLSYSQSSLRDHSVLFLAPFKSIRSVNTVRLESINTADKVRESMGDFEKVSYQPAKLGARWSQGFTATHASEILHFGSIRGLADIVETDEQGNEVTNHTDGAGIISPDLRDMIWRALLDNGFRRDQSATPPSVFQIRLGGSKGTVAVDSQLDGIVIALRPSQDKYLGKVDDEATESYVLNVADAFTRPGRLRLNPPLVSALDDLGVRTEVFLDYLQQALDELQLEEDQFVFDHARTLLVRHSFGGASRFTSLLGSLARLQTVPPTLLTDEPFLRLALNVVRTRIKRDLKCKAAIPLPDCFVLVGVPDEDRFLEENQIYAAVRDPNKPEEVRYLRGRTAMTRSPTIDPGDIRIVEGVGELPEGHALRMRNLENCVVLPTVGQRSLSSMQGGGGPSLAEAVLRPVSNSLPTVASPACLQISMELITIAALIPEETIPPRSHEAVPPVELDRPATSDDVADCFVNYLTNNTLGRIAITHLRLADFSPQHGFDPSCRQLADLHSQAVDAPKTGRVVPLADIPSIKSNKRPDFLRKVDGDFVQTNSSNAKYYESDRALGFIFRAISDDDVRTPDALRTDEPACADSSSCSFRHLRLVVERSLENLLECPPSRLAAAAATRREEVSRIRSGFCSSFKNLATVFAFPRTQGHRLSEAEVFVVANLTEADREHAARGNAVAAMGKQTSLLVEWLKHRLGSGPEGLSLLYAAWVVGTGGEKEASEDQEFGVKSFRWICLALLLEGIEDAREESKRGEELGWLAQPGRKPPGSTSNKALYYRPSPSRPVRPSAAPPPIRPTAYCTYSTSSLQHSSSYSPSQPSSSRPGRFRSFSPTRTIAPAPAALSVNGAPDPWEAGLELGHPYGFTAARDVPAGVDAEPDSGNSSDSGVGGVLPAFLPLPPSDYQPASLASRYAGTEQDTSSPNYTESTTSAERMGSAPRSQPVSYAAYRSVRREKERAKGETEARQTLRGASCRAAESYPEHRT</sequence>
<evidence type="ECO:0000313" key="4">
    <source>
        <dbReference type="Proteomes" id="UP000243876"/>
    </source>
</evidence>
<dbReference type="GO" id="GO:0030422">
    <property type="term" value="P:siRNA processing"/>
    <property type="evidence" value="ECO:0007669"/>
    <property type="project" value="TreeGrafter"/>
</dbReference>
<feature type="region of interest" description="Disordered" evidence="1">
    <location>
        <begin position="456"/>
        <end position="478"/>
    </location>
</feature>
<keyword evidence="4" id="KW-1185">Reference proteome</keyword>
<feature type="region of interest" description="Disordered" evidence="1">
    <location>
        <begin position="1462"/>
        <end position="1575"/>
    </location>
</feature>
<dbReference type="InterPro" id="IPR057596">
    <property type="entry name" value="RDRP_core"/>
</dbReference>
<feature type="region of interest" description="Disordered" evidence="1">
    <location>
        <begin position="1"/>
        <end position="41"/>
    </location>
</feature>
<dbReference type="PANTHER" id="PTHR23079:SF55">
    <property type="entry name" value="RNA-DIRECTED RNA POLYMERASE"/>
    <property type="match status" value="1"/>
</dbReference>
<feature type="compositionally biased region" description="Pro residues" evidence="1">
    <location>
        <begin position="1373"/>
        <end position="1387"/>
    </location>
</feature>
<dbReference type="GO" id="GO:0003968">
    <property type="term" value="F:RNA-directed RNA polymerase activity"/>
    <property type="evidence" value="ECO:0007669"/>
    <property type="project" value="UniProtKB-KW"/>
</dbReference>
<feature type="domain" description="RDRP core" evidence="2">
    <location>
        <begin position="533"/>
        <end position="989"/>
    </location>
</feature>
<feature type="region of interest" description="Disordered" evidence="1">
    <location>
        <begin position="60"/>
        <end position="93"/>
    </location>
</feature>
<evidence type="ECO:0000256" key="1">
    <source>
        <dbReference type="SAM" id="MobiDB-lite"/>
    </source>
</evidence>